<protein>
    <submittedName>
        <fullName evidence="1">Uncharacterized protein</fullName>
    </submittedName>
</protein>
<evidence type="ECO:0000313" key="2">
    <source>
        <dbReference type="Proteomes" id="UP000326582"/>
    </source>
</evidence>
<dbReference type="EMBL" id="CP038484">
    <property type="protein sequence ID" value="QFZ25567.1"/>
    <property type="molecule type" value="Genomic_DNA"/>
</dbReference>
<evidence type="ECO:0000313" key="1">
    <source>
        <dbReference type="EMBL" id="QFZ25567.1"/>
    </source>
</evidence>
<gene>
    <name evidence="1" type="ORF">EJF14_10666</name>
</gene>
<name>A0ACD0WES4_CLALS</name>
<sequence length="596" mass="67195">MPASPPTPAAAFLVHFDMRQGYRLVWSRGDLDLSGIEYKALPSGIHAHTATTVYLTHESKGRLYYGLARFRQLNGNKSGATDRSLVKMYAVGILSEPISGPHWKPAEFASGGWEHVRSLDVSLQAFLKDEKPEHMEQLWASLTERKDANTDIHSENIHSENLDTKMAKRDHETAKDASKDQSSSLGLDGLDTSAHPTDHPLAQLPAALALVGPLIFPIYKRSLLRQSVLVFVGEAERGNEAAKDEDNERERENDRESENENEGERGNERESENENENEGERTNGEINVSDNDQESESRRDYAKDGSASIPSFRLATTSHSLASALVYLISLLSVVPSDVRFEPRDDSHLLFSQPLYSVGLHDLDTGLFGHHKGYVACTADDILCQQRQLYDLAVVLPATSAESCNAYTSKNKPVRATFNDYAKFCRVFRQLPEKPGDDVSIRTATSQTERLEPTWWLHDATSPMSWREYVWSAFAWFASAGSTSREETDNMAWETQQETDDHQYRQQWFRQLAHVVGGFHRLTKKWFYVVEEIVAEAVEEQGEGATLRLTHQDVVDMELDPYAEQDVRFIEEFVLLYWGSVVDAVEIGIGFENICC</sequence>
<keyword evidence="2" id="KW-1185">Reference proteome</keyword>
<accession>A0ACD0WES4</accession>
<dbReference type="Proteomes" id="UP000326582">
    <property type="component" value="Chromosome 1"/>
</dbReference>
<proteinExistence type="predicted"/>
<organism evidence="1 2">
    <name type="scientific">Clavispora lusitaniae</name>
    <name type="common">Candida lusitaniae</name>
    <dbReference type="NCBI Taxonomy" id="36911"/>
    <lineage>
        <taxon>Eukaryota</taxon>
        <taxon>Fungi</taxon>
        <taxon>Dikarya</taxon>
        <taxon>Ascomycota</taxon>
        <taxon>Saccharomycotina</taxon>
        <taxon>Pichiomycetes</taxon>
        <taxon>Metschnikowiaceae</taxon>
        <taxon>Clavispora</taxon>
    </lineage>
</organism>
<reference evidence="2" key="1">
    <citation type="journal article" date="2019" name="MBio">
        <title>Comparative genomics for the elucidation of multidrug resistance (MDR) in Candida lusitaniae.</title>
        <authorList>
            <person name="Kannan A."/>
            <person name="Asner S.A."/>
            <person name="Trachsel E."/>
            <person name="Kelly S."/>
            <person name="Parker J."/>
            <person name="Sanglard D."/>
        </authorList>
    </citation>
    <scope>NUCLEOTIDE SEQUENCE [LARGE SCALE GENOMIC DNA]</scope>
    <source>
        <strain evidence="2">P1</strain>
    </source>
</reference>